<accession>A0A852ZVR1</accession>
<organism evidence="2 3">
    <name type="scientific">Allostreptomyces psammosilenae</name>
    <dbReference type="NCBI Taxonomy" id="1892865"/>
    <lineage>
        <taxon>Bacteria</taxon>
        <taxon>Bacillati</taxon>
        <taxon>Actinomycetota</taxon>
        <taxon>Actinomycetes</taxon>
        <taxon>Kitasatosporales</taxon>
        <taxon>Streptomycetaceae</taxon>
        <taxon>Allostreptomyces</taxon>
    </lineage>
</organism>
<evidence type="ECO:0000313" key="2">
    <source>
        <dbReference type="EMBL" id="NYI05340.1"/>
    </source>
</evidence>
<gene>
    <name evidence="2" type="ORF">FHU37_002283</name>
</gene>
<dbReference type="Gene3D" id="3.90.1200.10">
    <property type="match status" value="1"/>
</dbReference>
<reference evidence="2 3" key="1">
    <citation type="submission" date="2020-07" db="EMBL/GenBank/DDBJ databases">
        <title>Sequencing the genomes of 1000 actinobacteria strains.</title>
        <authorList>
            <person name="Klenk H.-P."/>
        </authorList>
    </citation>
    <scope>NUCLEOTIDE SEQUENCE [LARGE SCALE GENOMIC DNA]</scope>
    <source>
        <strain evidence="2 3">DSM 42178</strain>
    </source>
</reference>
<dbReference type="AlphaFoldDB" id="A0A852ZVR1"/>
<dbReference type="Proteomes" id="UP000567795">
    <property type="component" value="Unassembled WGS sequence"/>
</dbReference>
<dbReference type="Gene3D" id="3.30.200.20">
    <property type="entry name" value="Phosphorylase Kinase, domain 1"/>
    <property type="match status" value="1"/>
</dbReference>
<keyword evidence="2" id="KW-0808">Transferase</keyword>
<evidence type="ECO:0000313" key="3">
    <source>
        <dbReference type="Proteomes" id="UP000567795"/>
    </source>
</evidence>
<protein>
    <submittedName>
        <fullName evidence="2">Aminoglycoside phosphotransferase</fullName>
    </submittedName>
</protein>
<evidence type="ECO:0000259" key="1">
    <source>
        <dbReference type="Pfam" id="PF01636"/>
    </source>
</evidence>
<proteinExistence type="predicted"/>
<dbReference type="SUPFAM" id="SSF56112">
    <property type="entry name" value="Protein kinase-like (PK-like)"/>
    <property type="match status" value="1"/>
</dbReference>
<comment type="caution">
    <text evidence="2">The sequence shown here is derived from an EMBL/GenBank/DDBJ whole genome shotgun (WGS) entry which is preliminary data.</text>
</comment>
<dbReference type="EMBL" id="JACBZD010000001">
    <property type="protein sequence ID" value="NYI05340.1"/>
    <property type="molecule type" value="Genomic_DNA"/>
</dbReference>
<name>A0A852ZVR1_9ACTN</name>
<dbReference type="RefSeq" id="WP_179814093.1">
    <property type="nucleotide sequence ID" value="NZ_JACBZD010000001.1"/>
</dbReference>
<keyword evidence="3" id="KW-1185">Reference proteome</keyword>
<dbReference type="GO" id="GO:0016740">
    <property type="term" value="F:transferase activity"/>
    <property type="evidence" value="ECO:0007669"/>
    <property type="project" value="UniProtKB-KW"/>
</dbReference>
<dbReference type="InterPro" id="IPR002575">
    <property type="entry name" value="Aminoglycoside_PTrfase"/>
</dbReference>
<dbReference type="InterPro" id="IPR011009">
    <property type="entry name" value="Kinase-like_dom_sf"/>
</dbReference>
<feature type="domain" description="Aminoglycoside phosphotransferase" evidence="1">
    <location>
        <begin position="52"/>
        <end position="236"/>
    </location>
</feature>
<dbReference type="Pfam" id="PF01636">
    <property type="entry name" value="APH"/>
    <property type="match status" value="1"/>
</dbReference>
<sequence length="320" mass="34457">MEEASVRPGWETLPRAVRLWVQEQAGTQVLEARTTAGGLTSGVATLASMADGQRLFIKAAREDDDTAELCRAEARAASALPVAVPAPRLRRHAEMDGWTVLVFDAVDGRHPSLAPSSLDLPVVLSTVAGLSDLLTPCPLQQAPAVGDDLAADFTGWQHIASTPPSDLDPWAQRHLEQLVELEQQSLLALDGSTMLHTDLRADNLLVSGDQAWIVDWSWAVRGAAWLDAAFLLPQLVLAGHTAASAETAMRAIPAWREADSTAITAFAAGLTGLWEAGSRNPTSPSALRAYRRRAAAAGRAWLRHRNPVWGGRRALTGRWR</sequence>